<dbReference type="STRING" id="1123323.SAMN05216245_10551"/>
<feature type="transmembrane region" description="Helical" evidence="5">
    <location>
        <begin position="78"/>
        <end position="98"/>
    </location>
</feature>
<dbReference type="GO" id="GO:0005262">
    <property type="term" value="F:calcium channel activity"/>
    <property type="evidence" value="ECO:0007669"/>
    <property type="project" value="TreeGrafter"/>
</dbReference>
<protein>
    <submittedName>
        <fullName evidence="7">Cation:H+ antiporter</fullName>
    </submittedName>
</protein>
<keyword evidence="4 5" id="KW-0472">Membrane</keyword>
<dbReference type="InterPro" id="IPR004481">
    <property type="entry name" value="K/Na/Ca-exchanger"/>
</dbReference>
<feature type="transmembrane region" description="Helical" evidence="5">
    <location>
        <begin position="39"/>
        <end position="66"/>
    </location>
</feature>
<comment type="subcellular location">
    <subcellularLocation>
        <location evidence="1">Membrane</location>
        <topology evidence="1">Multi-pass membrane protein</topology>
    </subcellularLocation>
</comment>
<evidence type="ECO:0000256" key="1">
    <source>
        <dbReference type="ARBA" id="ARBA00004141"/>
    </source>
</evidence>
<dbReference type="PANTHER" id="PTHR10846">
    <property type="entry name" value="SODIUM/POTASSIUM/CALCIUM EXCHANGER"/>
    <property type="match status" value="1"/>
</dbReference>
<evidence type="ECO:0000313" key="8">
    <source>
        <dbReference type="Proteomes" id="UP000198896"/>
    </source>
</evidence>
<accession>A0A1I2A502</accession>
<dbReference type="PANTHER" id="PTHR10846:SF8">
    <property type="entry name" value="INNER MEMBRANE PROTEIN YRBG"/>
    <property type="match status" value="1"/>
</dbReference>
<keyword evidence="3 5" id="KW-1133">Transmembrane helix</keyword>
<dbReference type="NCBIfam" id="TIGR00367">
    <property type="entry name" value="calcium/sodium antiporter"/>
    <property type="match status" value="1"/>
</dbReference>
<dbReference type="Proteomes" id="UP000198896">
    <property type="component" value="Unassembled WGS sequence"/>
</dbReference>
<evidence type="ECO:0000259" key="6">
    <source>
        <dbReference type="Pfam" id="PF01699"/>
    </source>
</evidence>
<sequence length="314" mass="32706">MDVEIIKQLAILIVGFTLLVKGADLFVDGASGIAKKFGISELIIGLTIVAMGTSAPEAAVSIAAAAKGSAGISIGNVIGSNIMNIFIILGVVAAIVPLKIERSTVRYEMPFTILVTAVFVLMGRDGLITRLDGAILWAGLLLYIAYLLRQAKQKPAEAPQAETTAEAPSIWKLIALTIAGLVVILVSSDYAVDAAVALAKIFNISDRVIGLTIVALGTSLPELVTSVTAALRGNADLAVGNVVGSCIFNLLFVLGTSALILPIPCAPNFLSDAYVAVGATILLLIFGYTQMKIARWEGVLLVACYAAYAYIALV</sequence>
<keyword evidence="8" id="KW-1185">Reference proteome</keyword>
<dbReference type="AlphaFoldDB" id="A0A1I2A502"/>
<keyword evidence="2 5" id="KW-0812">Transmembrane</keyword>
<dbReference type="GO" id="GO:0008273">
    <property type="term" value="F:calcium, potassium:sodium antiporter activity"/>
    <property type="evidence" value="ECO:0007669"/>
    <property type="project" value="TreeGrafter"/>
</dbReference>
<feature type="transmembrane region" description="Helical" evidence="5">
    <location>
        <begin position="128"/>
        <end position="148"/>
    </location>
</feature>
<dbReference type="Pfam" id="PF01699">
    <property type="entry name" value="Na_Ca_ex"/>
    <property type="match status" value="2"/>
</dbReference>
<organism evidence="7 8">
    <name type="scientific">Succiniclasticum ruminis DSM 9236</name>
    <dbReference type="NCBI Taxonomy" id="1123323"/>
    <lineage>
        <taxon>Bacteria</taxon>
        <taxon>Bacillati</taxon>
        <taxon>Bacillota</taxon>
        <taxon>Negativicutes</taxon>
        <taxon>Acidaminococcales</taxon>
        <taxon>Acidaminococcaceae</taxon>
        <taxon>Succiniclasticum</taxon>
    </lineage>
</organism>
<evidence type="ECO:0000256" key="3">
    <source>
        <dbReference type="ARBA" id="ARBA00022989"/>
    </source>
</evidence>
<evidence type="ECO:0000256" key="5">
    <source>
        <dbReference type="SAM" id="Phobius"/>
    </source>
</evidence>
<gene>
    <name evidence="7" type="ORF">SAMN05216245_10551</name>
</gene>
<dbReference type="InterPro" id="IPR004837">
    <property type="entry name" value="NaCa_Exmemb"/>
</dbReference>
<dbReference type="EMBL" id="FONL01000005">
    <property type="protein sequence ID" value="SFE39011.1"/>
    <property type="molecule type" value="Genomic_DNA"/>
</dbReference>
<feature type="transmembrane region" description="Helical" evidence="5">
    <location>
        <begin position="273"/>
        <end position="289"/>
    </location>
</feature>
<feature type="domain" description="Sodium/calcium exchanger membrane region" evidence="6">
    <location>
        <begin position="173"/>
        <end position="313"/>
    </location>
</feature>
<evidence type="ECO:0000256" key="4">
    <source>
        <dbReference type="ARBA" id="ARBA00023136"/>
    </source>
</evidence>
<dbReference type="InterPro" id="IPR044880">
    <property type="entry name" value="NCX_ion-bd_dom_sf"/>
</dbReference>
<feature type="transmembrane region" description="Helical" evidence="5">
    <location>
        <begin position="208"/>
        <end position="231"/>
    </location>
</feature>
<dbReference type="GO" id="GO:0005886">
    <property type="term" value="C:plasma membrane"/>
    <property type="evidence" value="ECO:0007669"/>
    <property type="project" value="TreeGrafter"/>
</dbReference>
<dbReference type="OrthoDB" id="9794225at2"/>
<proteinExistence type="predicted"/>
<feature type="transmembrane region" description="Helical" evidence="5">
    <location>
        <begin position="169"/>
        <end position="188"/>
    </location>
</feature>
<dbReference type="GO" id="GO:0006874">
    <property type="term" value="P:intracellular calcium ion homeostasis"/>
    <property type="evidence" value="ECO:0007669"/>
    <property type="project" value="TreeGrafter"/>
</dbReference>
<feature type="transmembrane region" description="Helical" evidence="5">
    <location>
        <begin position="238"/>
        <end position="261"/>
    </location>
</feature>
<name>A0A1I2A502_9FIRM</name>
<feature type="transmembrane region" description="Helical" evidence="5">
    <location>
        <begin position="296"/>
        <end position="313"/>
    </location>
</feature>
<dbReference type="RefSeq" id="WP_093913237.1">
    <property type="nucleotide sequence ID" value="NZ_FONL01000005.1"/>
</dbReference>
<dbReference type="Gene3D" id="6.10.280.80">
    <property type="entry name" value="NCX, peripheral helical region"/>
    <property type="match status" value="1"/>
</dbReference>
<reference evidence="7 8" key="1">
    <citation type="submission" date="2016-10" db="EMBL/GenBank/DDBJ databases">
        <authorList>
            <person name="de Groot N.N."/>
        </authorList>
    </citation>
    <scope>NUCLEOTIDE SEQUENCE [LARGE SCALE GENOMIC DNA]</scope>
    <source>
        <strain evidence="7 8">DSM 9236</strain>
    </source>
</reference>
<feature type="domain" description="Sodium/calcium exchanger membrane region" evidence="6">
    <location>
        <begin position="9"/>
        <end position="148"/>
    </location>
</feature>
<evidence type="ECO:0000313" key="7">
    <source>
        <dbReference type="EMBL" id="SFE39011.1"/>
    </source>
</evidence>
<dbReference type="Gene3D" id="1.20.1420.30">
    <property type="entry name" value="NCX, central ion-binding region"/>
    <property type="match status" value="1"/>
</dbReference>
<evidence type="ECO:0000256" key="2">
    <source>
        <dbReference type="ARBA" id="ARBA00022692"/>
    </source>
</evidence>
<feature type="transmembrane region" description="Helical" evidence="5">
    <location>
        <begin position="6"/>
        <end position="27"/>
    </location>
</feature>